<organism evidence="7 8">
    <name type="scientific">Saccoglossus kowalevskii</name>
    <name type="common">Acorn worm</name>
    <dbReference type="NCBI Taxonomy" id="10224"/>
    <lineage>
        <taxon>Eukaryota</taxon>
        <taxon>Metazoa</taxon>
        <taxon>Hemichordata</taxon>
        <taxon>Enteropneusta</taxon>
        <taxon>Harrimaniidae</taxon>
        <taxon>Saccoglossus</taxon>
    </lineage>
</organism>
<feature type="repeat" description="ANK" evidence="3">
    <location>
        <begin position="203"/>
        <end position="225"/>
    </location>
</feature>
<dbReference type="Proteomes" id="UP000694865">
    <property type="component" value="Unplaced"/>
</dbReference>
<feature type="compositionally biased region" description="Basic and acidic residues" evidence="5">
    <location>
        <begin position="380"/>
        <end position="392"/>
    </location>
</feature>
<evidence type="ECO:0000256" key="4">
    <source>
        <dbReference type="PROSITE-ProRule" id="PRU00288"/>
    </source>
</evidence>
<feature type="compositionally biased region" description="Basic and acidic residues" evidence="5">
    <location>
        <begin position="715"/>
        <end position="733"/>
    </location>
</feature>
<feature type="compositionally biased region" description="Polar residues" evidence="5">
    <location>
        <begin position="397"/>
        <end position="417"/>
    </location>
</feature>
<feature type="region of interest" description="Disordered" evidence="5">
    <location>
        <begin position="377"/>
        <end position="417"/>
    </location>
</feature>
<keyword evidence="2" id="KW-0862">Zinc</keyword>
<evidence type="ECO:0000256" key="1">
    <source>
        <dbReference type="ARBA" id="ARBA00022723"/>
    </source>
</evidence>
<keyword evidence="1" id="KW-0479">Metal-binding</keyword>
<dbReference type="InterPro" id="IPR001164">
    <property type="entry name" value="ArfGAP_dom"/>
</dbReference>
<dbReference type="RefSeq" id="XP_002732340.1">
    <property type="nucleotide sequence ID" value="XM_002732294.2"/>
</dbReference>
<dbReference type="PROSITE" id="PS50297">
    <property type="entry name" value="ANK_REP_REGION"/>
    <property type="match status" value="2"/>
</dbReference>
<evidence type="ECO:0000313" key="7">
    <source>
        <dbReference type="Proteomes" id="UP000694865"/>
    </source>
</evidence>
<accession>A0ABM0GL63</accession>
<keyword evidence="4" id="KW-0863">Zinc-finger</keyword>
<dbReference type="PROSITE" id="PS50115">
    <property type="entry name" value="ARFGAP"/>
    <property type="match status" value="1"/>
</dbReference>
<keyword evidence="7" id="KW-1185">Reference proteome</keyword>
<dbReference type="PROSITE" id="PS50088">
    <property type="entry name" value="ANK_REPEAT"/>
    <property type="match status" value="2"/>
</dbReference>
<feature type="region of interest" description="Disordered" evidence="5">
    <location>
        <begin position="650"/>
        <end position="670"/>
    </location>
</feature>
<dbReference type="CDD" id="cd08833">
    <property type="entry name" value="ArfGap_GIT"/>
    <property type="match status" value="1"/>
</dbReference>
<dbReference type="InterPro" id="IPR047161">
    <property type="entry name" value="GIT-like"/>
</dbReference>
<proteinExistence type="predicted"/>
<dbReference type="Gene3D" id="1.25.40.20">
    <property type="entry name" value="Ankyrin repeat-containing domain"/>
    <property type="match status" value="1"/>
</dbReference>
<gene>
    <name evidence="8" type="primary">LOC100367405</name>
</gene>
<feature type="domain" description="Arf-GAP" evidence="6">
    <location>
        <begin position="1"/>
        <end position="128"/>
    </location>
</feature>
<sequence>MAMRGKQRTPGEVCADCGAPDPGWASINHGVLICDECCSVHRSLGRHISQVRPLHNGPPAPRNLLEMVQTLVSSGANSIWEHSLLDPSQVKSGKRKPSPSDPIHPTKSEFIRAKYQRLDFVHRLPTKDDDGVTTRDLSKQLHSSVRTVNVETCLRLLSLGAQSNFFHPDKGNTPLHVAAKAGQMLQAELLIVYGGDPGAFDVNGKTPLDYAKSEGHLDLAERLVECQYELTDRLAYYLCGKKPDHSIGQHFIVPEMADSSLDRSELAKAAKTKLQALPNHLFEELAMDVYDEVDRRELDSVWLTTRNHSTLVNDKSVIPFLPVNPEFSSTRNQAKEAQRRKKHTKEAELVAKCRQSLELDKEKITNRRAHLHALHHKKEEKKEVADNSEIKGRISNRPLSVIQSRGGDSNRTSVTSSGLIDYSREDTFASYISEVDGMEGQPEELPQHKSELYRLFGTKQANYFLYPRIEPIKKKKIRVNPALRRQGGRAGASTLWSILRGQSRVKLVQADQRIPSELKDAYGAFVRECLTRHKTVAKRSFYSETEVPESEKIQDSSYHERVREMKNKMELMFRAAQLNEDKTSILLFNNPPPDFNDLEGQEGLMRYHPSWVPDEDEILEEDYKRWLKRKPIDWPTMEGEKDPQRLEVITPNDSCPTTAKCEVTDDESEDSDDWLINMIVNKPEEEVKEEKPKIKPPPKLVFLTEDMCKEEGKFWKKGKKNEIPEPLRHEESKPPPTQIKSMSAMAKRKANKTGLLEGNSSTIRRSNTAPPKADFAGSSDEKKTSWQPLTLNALTEYKPSFETSGQGSFRHGQDVLWKPILSTKS</sequence>
<evidence type="ECO:0000256" key="5">
    <source>
        <dbReference type="SAM" id="MobiDB-lite"/>
    </source>
</evidence>
<dbReference type="Pfam" id="PF12796">
    <property type="entry name" value="Ank_2"/>
    <property type="match status" value="1"/>
</dbReference>
<reference evidence="8" key="1">
    <citation type="submission" date="2025-08" db="UniProtKB">
        <authorList>
            <consortium name="RefSeq"/>
        </authorList>
    </citation>
    <scope>IDENTIFICATION</scope>
    <source>
        <tissue evidence="8">Testes</tissue>
    </source>
</reference>
<dbReference type="Pfam" id="PF01412">
    <property type="entry name" value="ArfGap"/>
    <property type="match status" value="1"/>
</dbReference>
<evidence type="ECO:0000259" key="6">
    <source>
        <dbReference type="PROSITE" id="PS50115"/>
    </source>
</evidence>
<dbReference type="InterPro" id="IPR037278">
    <property type="entry name" value="ARFGAP/RecO"/>
</dbReference>
<feature type="region of interest" description="Disordered" evidence="5">
    <location>
        <begin position="85"/>
        <end position="106"/>
    </location>
</feature>
<dbReference type="PRINTS" id="PR00405">
    <property type="entry name" value="REVINTRACTNG"/>
</dbReference>
<dbReference type="Gene3D" id="1.10.220.150">
    <property type="entry name" value="Arf GTPase activating protein"/>
    <property type="match status" value="1"/>
</dbReference>
<dbReference type="SUPFAM" id="SSF57863">
    <property type="entry name" value="ArfGap/RecO-like zinc finger"/>
    <property type="match status" value="1"/>
</dbReference>
<feature type="region of interest" description="Disordered" evidence="5">
    <location>
        <begin position="715"/>
        <end position="787"/>
    </location>
</feature>
<dbReference type="InterPro" id="IPR002110">
    <property type="entry name" value="Ankyrin_rpt"/>
</dbReference>
<dbReference type="InterPro" id="IPR036770">
    <property type="entry name" value="Ankyrin_rpt-contain_sf"/>
</dbReference>
<dbReference type="GeneID" id="100367405"/>
<evidence type="ECO:0000256" key="2">
    <source>
        <dbReference type="ARBA" id="ARBA00022833"/>
    </source>
</evidence>
<dbReference type="SUPFAM" id="SSF48403">
    <property type="entry name" value="Ankyrin repeat"/>
    <property type="match status" value="1"/>
</dbReference>
<dbReference type="InterPro" id="IPR038508">
    <property type="entry name" value="ArfGAP_dom_sf"/>
</dbReference>
<evidence type="ECO:0000313" key="8">
    <source>
        <dbReference type="RefSeq" id="XP_002732340.1"/>
    </source>
</evidence>
<evidence type="ECO:0000256" key="3">
    <source>
        <dbReference type="PROSITE-ProRule" id="PRU00023"/>
    </source>
</evidence>
<dbReference type="SMART" id="SM00555">
    <property type="entry name" value="GIT"/>
    <property type="match status" value="1"/>
</dbReference>
<keyword evidence="3" id="KW-0040">ANK repeat</keyword>
<dbReference type="PANTHER" id="PTHR46097">
    <property type="entry name" value="G PROTEIN-COUPLED RECEPTOR KINASE INTERACTING ARFGAP"/>
    <property type="match status" value="1"/>
</dbReference>
<dbReference type="Pfam" id="PF08518">
    <property type="entry name" value="GIT_SHD"/>
    <property type="match status" value="1"/>
</dbReference>
<feature type="compositionally biased region" description="Polar residues" evidence="5">
    <location>
        <begin position="758"/>
        <end position="769"/>
    </location>
</feature>
<feature type="repeat" description="ANK" evidence="3">
    <location>
        <begin position="170"/>
        <end position="202"/>
    </location>
</feature>
<dbReference type="SMART" id="SM00248">
    <property type="entry name" value="ANK"/>
    <property type="match status" value="3"/>
</dbReference>
<dbReference type="SMART" id="SM00105">
    <property type="entry name" value="ArfGap"/>
    <property type="match status" value="1"/>
</dbReference>
<dbReference type="InterPro" id="IPR013724">
    <property type="entry name" value="GIT_SHD"/>
</dbReference>
<protein>
    <submittedName>
        <fullName evidence="8">Ankyrin repeat domain-containing protein 11-like</fullName>
    </submittedName>
</protein>
<dbReference type="PANTHER" id="PTHR46097:SF3">
    <property type="entry name" value="ARF GTPASE-ACTIVATING PROTEIN GIT"/>
    <property type="match status" value="1"/>
</dbReference>
<name>A0ABM0GL63_SACKO</name>